<keyword evidence="3" id="KW-0547">Nucleotide-binding</keyword>
<dbReference type="GO" id="GO:0005524">
    <property type="term" value="F:ATP binding"/>
    <property type="evidence" value="ECO:0007669"/>
    <property type="project" value="UniProtKB-KW"/>
</dbReference>
<dbReference type="InterPro" id="IPR027417">
    <property type="entry name" value="P-loop_NTPase"/>
</dbReference>
<evidence type="ECO:0000259" key="2">
    <source>
        <dbReference type="Pfam" id="PF13635"/>
    </source>
</evidence>
<dbReference type="InterPro" id="IPR041682">
    <property type="entry name" value="AAA_14"/>
</dbReference>
<dbReference type="SUPFAM" id="SSF52540">
    <property type="entry name" value="P-loop containing nucleoside triphosphate hydrolases"/>
    <property type="match status" value="1"/>
</dbReference>
<dbReference type="Pfam" id="PF13635">
    <property type="entry name" value="DUF4143"/>
    <property type="match status" value="1"/>
</dbReference>
<evidence type="ECO:0000313" key="4">
    <source>
        <dbReference type="Proteomes" id="UP000823633"/>
    </source>
</evidence>
<dbReference type="EMBL" id="JADIMU010000051">
    <property type="protein sequence ID" value="MBO8443617.1"/>
    <property type="molecule type" value="Genomic_DNA"/>
</dbReference>
<comment type="caution">
    <text evidence="3">The sequence shown here is derived from an EMBL/GenBank/DDBJ whole genome shotgun (WGS) entry which is preliminary data.</text>
</comment>
<feature type="domain" description="AAA" evidence="1">
    <location>
        <begin position="22"/>
        <end position="137"/>
    </location>
</feature>
<dbReference type="PANTHER" id="PTHR43566:SF2">
    <property type="entry name" value="DUF4143 DOMAIN-CONTAINING PROTEIN"/>
    <property type="match status" value="1"/>
</dbReference>
<dbReference type="AlphaFoldDB" id="A0A9D9EAB4"/>
<name>A0A9D9EAB4_9SPIR</name>
<feature type="domain" description="DUF4143" evidence="2">
    <location>
        <begin position="201"/>
        <end position="366"/>
    </location>
</feature>
<reference evidence="3" key="2">
    <citation type="journal article" date="2021" name="PeerJ">
        <title>Extensive microbial diversity within the chicken gut microbiome revealed by metagenomics and culture.</title>
        <authorList>
            <person name="Gilroy R."/>
            <person name="Ravi A."/>
            <person name="Getino M."/>
            <person name="Pursley I."/>
            <person name="Horton D.L."/>
            <person name="Alikhan N.F."/>
            <person name="Baker D."/>
            <person name="Gharbi K."/>
            <person name="Hall N."/>
            <person name="Watson M."/>
            <person name="Adriaenssens E.M."/>
            <person name="Foster-Nyarko E."/>
            <person name="Jarju S."/>
            <person name="Secka A."/>
            <person name="Antonio M."/>
            <person name="Oren A."/>
            <person name="Chaudhuri R.R."/>
            <person name="La Ragione R."/>
            <person name="Hildebrand F."/>
            <person name="Pallen M.J."/>
        </authorList>
    </citation>
    <scope>NUCLEOTIDE SEQUENCE</scope>
    <source>
        <strain evidence="3">11167</strain>
    </source>
</reference>
<proteinExistence type="predicted"/>
<sequence>MRQYKVRIADRILAKRLLGTGAVLIEGAKWCGKTTTAEQIAGSVLYMADPENERQNLTMAEISPRRLLMGKCPRLIDEWQIAPKLWDAVRFEVDHRDGLGQFILTGSAVPASYEHIHHTGTGRFSWLLMRPMSLYESLDSTGEVSLKELFEAPQQIEGRNRLNLERLAFLVCRGGWPRASDMDGEAALEQAFAYYDAVVRSDISRVDGVARNPERVKRLMRSYARNQGSQASNVLLRNDIVASNAESIDLDTVYSYLTALQKIFVIEEMEAWNPNLRSKTAIRTSNTRYFVDPSIAVAALGLGPQDLIGDLNTFGLFFETMCVRDLRVYADALNGKVYHYRDKTGLECDAVVHLRNGSYGLIEVKLGGDRLIEEGAENLKTLHSRIDTDRMKAPSFLMVLTGVGDYAYRRPDGVYVVPVGCLKD</sequence>
<dbReference type="InterPro" id="IPR025420">
    <property type="entry name" value="DUF4143"/>
</dbReference>
<gene>
    <name evidence="3" type="ORF">IAC42_07670</name>
</gene>
<evidence type="ECO:0000313" key="3">
    <source>
        <dbReference type="EMBL" id="MBO8443617.1"/>
    </source>
</evidence>
<dbReference type="Proteomes" id="UP000823633">
    <property type="component" value="Unassembled WGS sequence"/>
</dbReference>
<organism evidence="3 4">
    <name type="scientific">Candidatus Aphodenecus pullistercoris</name>
    <dbReference type="NCBI Taxonomy" id="2840669"/>
    <lineage>
        <taxon>Bacteria</taxon>
        <taxon>Pseudomonadati</taxon>
        <taxon>Spirochaetota</taxon>
        <taxon>Spirochaetia</taxon>
        <taxon>Spirochaetales</taxon>
        <taxon>Candidatus Aphodenecus</taxon>
    </lineage>
</organism>
<dbReference type="Pfam" id="PF13173">
    <property type="entry name" value="AAA_14"/>
    <property type="match status" value="1"/>
</dbReference>
<dbReference type="PANTHER" id="PTHR43566">
    <property type="entry name" value="CONSERVED PROTEIN"/>
    <property type="match status" value="1"/>
</dbReference>
<evidence type="ECO:0000259" key="1">
    <source>
        <dbReference type="Pfam" id="PF13173"/>
    </source>
</evidence>
<protein>
    <submittedName>
        <fullName evidence="3">ATP-binding protein</fullName>
    </submittedName>
</protein>
<accession>A0A9D9EAB4</accession>
<reference evidence="3" key="1">
    <citation type="submission" date="2020-10" db="EMBL/GenBank/DDBJ databases">
        <authorList>
            <person name="Gilroy R."/>
        </authorList>
    </citation>
    <scope>NUCLEOTIDE SEQUENCE</scope>
    <source>
        <strain evidence="3">11167</strain>
    </source>
</reference>
<keyword evidence="3" id="KW-0067">ATP-binding</keyword>